<dbReference type="EMBL" id="JAACJO010000008">
    <property type="protein sequence ID" value="KAF5354768.1"/>
    <property type="molecule type" value="Genomic_DNA"/>
</dbReference>
<evidence type="ECO:0000313" key="4">
    <source>
        <dbReference type="EMBL" id="KAF5354768.1"/>
    </source>
</evidence>
<organism evidence="4 5">
    <name type="scientific">Leucocoprinus leucothites</name>
    <dbReference type="NCBI Taxonomy" id="201217"/>
    <lineage>
        <taxon>Eukaryota</taxon>
        <taxon>Fungi</taxon>
        <taxon>Dikarya</taxon>
        <taxon>Basidiomycota</taxon>
        <taxon>Agaricomycotina</taxon>
        <taxon>Agaricomycetes</taxon>
        <taxon>Agaricomycetidae</taxon>
        <taxon>Agaricales</taxon>
        <taxon>Agaricineae</taxon>
        <taxon>Agaricaceae</taxon>
        <taxon>Leucocoprinus</taxon>
    </lineage>
</organism>
<gene>
    <name evidence="4" type="ORF">D9756_005740</name>
</gene>
<dbReference type="AlphaFoldDB" id="A0A8H5D7R1"/>
<dbReference type="OrthoDB" id="3265858at2759"/>
<feature type="coiled-coil region" evidence="1">
    <location>
        <begin position="7"/>
        <end position="48"/>
    </location>
</feature>
<evidence type="ECO:0000256" key="1">
    <source>
        <dbReference type="SAM" id="Coils"/>
    </source>
</evidence>
<reference evidence="4 5" key="1">
    <citation type="journal article" date="2020" name="ISME J.">
        <title>Uncovering the hidden diversity of litter-decomposition mechanisms in mushroom-forming fungi.</title>
        <authorList>
            <person name="Floudas D."/>
            <person name="Bentzer J."/>
            <person name="Ahren D."/>
            <person name="Johansson T."/>
            <person name="Persson P."/>
            <person name="Tunlid A."/>
        </authorList>
    </citation>
    <scope>NUCLEOTIDE SEQUENCE [LARGE SCALE GENOMIC DNA]</scope>
    <source>
        <strain evidence="4 5">CBS 146.42</strain>
    </source>
</reference>
<feature type="domain" description="DUF6697" evidence="3">
    <location>
        <begin position="255"/>
        <end position="448"/>
    </location>
</feature>
<evidence type="ECO:0000313" key="5">
    <source>
        <dbReference type="Proteomes" id="UP000559027"/>
    </source>
</evidence>
<dbReference type="InterPro" id="IPR046520">
    <property type="entry name" value="DUF6697"/>
</dbReference>
<dbReference type="Proteomes" id="UP000559027">
    <property type="component" value="Unassembled WGS sequence"/>
</dbReference>
<proteinExistence type="predicted"/>
<accession>A0A8H5D7R1</accession>
<dbReference type="Pfam" id="PF20411">
    <property type="entry name" value="DUF6697"/>
    <property type="match status" value="1"/>
</dbReference>
<sequence length="572" mass="65133">MDHNAIRDKFREENAKLKRLLYNVEVERDKLLCENVDLRADLEKLRDEASRDVRVPNASVLLRQESIAAALMDVEDAQVIEGSSDTEVELFQELDIPSPKQNTSAIFLRKRKATRSLSPDLEGHSKKRQATMTEVLGHSLQLCLRPSIDVGIHDHILLQIDGDAEGSASVTTNADLEDLDPHESREQDLKPLVFKEEASDSQVIKAEPDVKPFWIKQEIKVNESKAFMLTTAQLTKFTSEMDRFPIEPPPVECKFPRQLLTEMFGTSTMSLLWESQPESPRKLRFIFPTFDVNPYMPSVPGGAGLLLSCREEMTEHTFSLFIRVETKPRARWVYAGEYESRHVGNLEGEAFQDQNEKVKETWANKIIDNKSWPVYFDMKARIELRKEREIIDSTAIEERVEMIKERKTELLTTGDVIRAFESGEESIKVILMKCTGYNHVFAREIEEKWNPRSKGSRATPNSKKAAIRRSQGRKAAVHKHRERRSSGHEESDDPPPLPGMPESDTDGAAEPPDTRMTTRSMTKSRGTVGEHQEDVDERKVENDKAGPDAMIPGDMILQTCEQRLALLPWGTL</sequence>
<name>A0A8H5D7R1_9AGAR</name>
<keyword evidence="5" id="KW-1185">Reference proteome</keyword>
<comment type="caution">
    <text evidence="4">The sequence shown here is derived from an EMBL/GenBank/DDBJ whole genome shotgun (WGS) entry which is preliminary data.</text>
</comment>
<feature type="region of interest" description="Disordered" evidence="2">
    <location>
        <begin position="450"/>
        <end position="553"/>
    </location>
</feature>
<evidence type="ECO:0000259" key="3">
    <source>
        <dbReference type="Pfam" id="PF20411"/>
    </source>
</evidence>
<feature type="compositionally biased region" description="Basic and acidic residues" evidence="2">
    <location>
        <begin position="528"/>
        <end position="546"/>
    </location>
</feature>
<feature type="compositionally biased region" description="Low complexity" evidence="2">
    <location>
        <begin position="514"/>
        <end position="527"/>
    </location>
</feature>
<feature type="compositionally biased region" description="Basic residues" evidence="2">
    <location>
        <begin position="465"/>
        <end position="483"/>
    </location>
</feature>
<protein>
    <recommendedName>
        <fullName evidence="3">DUF6697 domain-containing protein</fullName>
    </recommendedName>
</protein>
<keyword evidence="1" id="KW-0175">Coiled coil</keyword>
<evidence type="ECO:0000256" key="2">
    <source>
        <dbReference type="SAM" id="MobiDB-lite"/>
    </source>
</evidence>